<reference evidence="1 2" key="1">
    <citation type="submission" date="2022-05" db="EMBL/GenBank/DDBJ databases">
        <title>Microbulbifer sp. nov., isolated from sponge.</title>
        <authorList>
            <person name="Gao L."/>
        </authorList>
    </citation>
    <scope>NUCLEOTIDE SEQUENCE [LARGE SCALE GENOMIC DNA]</scope>
    <source>
        <strain evidence="1 2">MI-G</strain>
    </source>
</reference>
<evidence type="ECO:0000313" key="2">
    <source>
        <dbReference type="Proteomes" id="UP001321520"/>
    </source>
</evidence>
<organism evidence="1 2">
    <name type="scientific">Microbulbifer spongiae</name>
    <dbReference type="NCBI Taxonomy" id="2944933"/>
    <lineage>
        <taxon>Bacteria</taxon>
        <taxon>Pseudomonadati</taxon>
        <taxon>Pseudomonadota</taxon>
        <taxon>Gammaproteobacteria</taxon>
        <taxon>Cellvibrionales</taxon>
        <taxon>Microbulbiferaceae</taxon>
        <taxon>Microbulbifer</taxon>
    </lineage>
</organism>
<evidence type="ECO:0000313" key="1">
    <source>
        <dbReference type="EMBL" id="WKD48246.1"/>
    </source>
</evidence>
<protein>
    <submittedName>
        <fullName evidence="1">Uncharacterized protein</fullName>
    </submittedName>
</protein>
<dbReference type="Proteomes" id="UP001321520">
    <property type="component" value="Chromosome"/>
</dbReference>
<dbReference type="RefSeq" id="WP_301413920.1">
    <property type="nucleotide sequence ID" value="NZ_CP098023.1"/>
</dbReference>
<dbReference type="EMBL" id="CP098023">
    <property type="protein sequence ID" value="WKD48246.1"/>
    <property type="molecule type" value="Genomic_DNA"/>
</dbReference>
<keyword evidence="2" id="KW-1185">Reference proteome</keyword>
<proteinExistence type="predicted"/>
<accession>A0ABY9EBT9</accession>
<gene>
    <name evidence="1" type="ORF">M8T91_09865</name>
</gene>
<name>A0ABY9EBT9_9GAMM</name>
<sequence>MTELTTHTRANKEFFAKGSAPSRKQWCEWIEHGAVRGKVIDGKPYVDANHFAANDFLSPLSEAEQVTAMDLLS</sequence>